<dbReference type="AlphaFoldDB" id="A0A8X6SSF0"/>
<evidence type="ECO:0000313" key="3">
    <source>
        <dbReference type="Proteomes" id="UP000887159"/>
    </source>
</evidence>
<protein>
    <submittedName>
        <fullName evidence="2">Uncharacterized protein</fullName>
    </submittedName>
</protein>
<dbReference type="Proteomes" id="UP000887159">
    <property type="component" value="Unassembled WGS sequence"/>
</dbReference>
<name>A0A8X6SSF0_TRICX</name>
<organism evidence="2 3">
    <name type="scientific">Trichonephila clavipes</name>
    <name type="common">Golden silk orbweaver</name>
    <name type="synonym">Nephila clavipes</name>
    <dbReference type="NCBI Taxonomy" id="2585209"/>
    <lineage>
        <taxon>Eukaryota</taxon>
        <taxon>Metazoa</taxon>
        <taxon>Ecdysozoa</taxon>
        <taxon>Arthropoda</taxon>
        <taxon>Chelicerata</taxon>
        <taxon>Arachnida</taxon>
        <taxon>Araneae</taxon>
        <taxon>Araneomorphae</taxon>
        <taxon>Entelegynae</taxon>
        <taxon>Araneoidea</taxon>
        <taxon>Nephilidae</taxon>
        <taxon>Trichonephila</taxon>
    </lineage>
</organism>
<proteinExistence type="predicted"/>
<feature type="region of interest" description="Disordered" evidence="1">
    <location>
        <begin position="61"/>
        <end position="87"/>
    </location>
</feature>
<accession>A0A8X6SSF0</accession>
<reference evidence="2" key="1">
    <citation type="submission" date="2020-08" db="EMBL/GenBank/DDBJ databases">
        <title>Multicomponent nature underlies the extraordinary mechanical properties of spider dragline silk.</title>
        <authorList>
            <person name="Kono N."/>
            <person name="Nakamura H."/>
            <person name="Mori M."/>
            <person name="Yoshida Y."/>
            <person name="Ohtoshi R."/>
            <person name="Malay A.D."/>
            <person name="Moran D.A.P."/>
            <person name="Tomita M."/>
            <person name="Numata K."/>
            <person name="Arakawa K."/>
        </authorList>
    </citation>
    <scope>NUCLEOTIDE SEQUENCE</scope>
</reference>
<dbReference type="EMBL" id="BMAU01021339">
    <property type="protein sequence ID" value="GFY16575.1"/>
    <property type="molecule type" value="Genomic_DNA"/>
</dbReference>
<keyword evidence="3" id="KW-1185">Reference proteome</keyword>
<comment type="caution">
    <text evidence="2">The sequence shown here is derived from an EMBL/GenBank/DDBJ whole genome shotgun (WGS) entry which is preliminary data.</text>
</comment>
<sequence>MRTIEDTRHNILGTPPIKTVVKITTRSSRVDLTAALYGIHYVQKIPVVSRILREATEIRAMRSSTEGEPASHTPKEPLNSFNGQTATAGSDVVKSGRPIFDEFFQHLWPYIGNNTPNVIFQMVKRLWLIRIDQ</sequence>
<evidence type="ECO:0000313" key="2">
    <source>
        <dbReference type="EMBL" id="GFY16575.1"/>
    </source>
</evidence>
<gene>
    <name evidence="2" type="ORF">TNCV_736021</name>
</gene>
<evidence type="ECO:0000256" key="1">
    <source>
        <dbReference type="SAM" id="MobiDB-lite"/>
    </source>
</evidence>